<proteinExistence type="predicted"/>
<accession>A0A4R0U4U8</accession>
<name>A0A4R0U4U8_BIFLL</name>
<comment type="caution">
    <text evidence="1">The sequence shown here is derived from an EMBL/GenBank/DDBJ whole genome shotgun (WGS) entry which is preliminary data.</text>
</comment>
<reference evidence="1 2" key="1">
    <citation type="journal article" date="2018" name="Sci. Rep.">
        <title>Genomic diversity and distribution of Bifidobacterium longum subsp. longum across the human lifespan.</title>
        <authorList>
            <person name="Odamaki T."/>
            <person name="Bottacini F."/>
            <person name="Kato K."/>
            <person name="Mitsuyama E."/>
            <person name="Yoshida K."/>
            <person name="Horigome A."/>
            <person name="Xiao J.Z."/>
            <person name="van Sinderen D."/>
        </authorList>
    </citation>
    <scope>NUCLEOTIDE SEQUENCE [LARGE SCALE GENOMIC DNA]</scope>
    <source>
        <strain evidence="1 2">MCC10076</strain>
    </source>
</reference>
<evidence type="ECO:0000313" key="1">
    <source>
        <dbReference type="EMBL" id="TCF00587.1"/>
    </source>
</evidence>
<dbReference type="EMBL" id="SHRX01000006">
    <property type="protein sequence ID" value="TCF00587.1"/>
    <property type="molecule type" value="Genomic_DNA"/>
</dbReference>
<dbReference type="AlphaFoldDB" id="A0A4R0U4U8"/>
<evidence type="ECO:0000313" key="2">
    <source>
        <dbReference type="Proteomes" id="UP000292751"/>
    </source>
</evidence>
<dbReference type="RefSeq" id="WP_131234314.1">
    <property type="nucleotide sequence ID" value="NZ_SHRX01000006.1"/>
</dbReference>
<organism evidence="1 2">
    <name type="scientific">Bifidobacterium longum subsp. longum</name>
    <dbReference type="NCBI Taxonomy" id="1679"/>
    <lineage>
        <taxon>Bacteria</taxon>
        <taxon>Bacillati</taxon>
        <taxon>Actinomycetota</taxon>
        <taxon>Actinomycetes</taxon>
        <taxon>Bifidobacteriales</taxon>
        <taxon>Bifidobacteriaceae</taxon>
        <taxon>Bifidobacterium</taxon>
    </lineage>
</organism>
<gene>
    <name evidence="1" type="ORF">MCC10076_0225</name>
</gene>
<dbReference type="Proteomes" id="UP000292751">
    <property type="component" value="Unassembled WGS sequence"/>
</dbReference>
<protein>
    <submittedName>
        <fullName evidence="1">Uncharacterized protein</fullName>
    </submittedName>
</protein>
<sequence>MFGRRQTTAMEYKPVPVNYTPVTRAADLIAGDLVTYNDGHSIVTAVVIAITEDCRPVLQKGEYGVRRGADAFDLFMPRDGWTFVGAYRKADHAL</sequence>